<reference evidence="10" key="1">
    <citation type="submission" date="2022-07" db="EMBL/GenBank/DDBJ databases">
        <title>Draft genome sequence of Zalerion maritima ATCC 34329, a (micro)plastics degrading marine fungus.</title>
        <authorList>
            <person name="Paco A."/>
            <person name="Goncalves M.F.M."/>
            <person name="Rocha-Santos T.A.P."/>
            <person name="Alves A."/>
        </authorList>
    </citation>
    <scope>NUCLEOTIDE SEQUENCE</scope>
    <source>
        <strain evidence="10">ATCC 34329</strain>
    </source>
</reference>
<dbReference type="Proteomes" id="UP001201980">
    <property type="component" value="Unassembled WGS sequence"/>
</dbReference>
<accession>A0AAD5RTI7</accession>
<dbReference type="Pfam" id="PF03650">
    <property type="entry name" value="MPC"/>
    <property type="match status" value="1"/>
</dbReference>
<protein>
    <recommendedName>
        <fullName evidence="9">Mitochondrial pyruvate carrier</fullName>
    </recommendedName>
</protein>
<gene>
    <name evidence="10" type="ORF">MKZ38_000133</name>
</gene>
<comment type="caution">
    <text evidence="10">The sequence shown here is derived from an EMBL/GenBank/DDBJ whole genome shotgun (WGS) entry which is preliminary data.</text>
</comment>
<dbReference type="EMBL" id="JAKWBI020000102">
    <property type="protein sequence ID" value="KAJ2902779.1"/>
    <property type="molecule type" value="Genomic_DNA"/>
</dbReference>
<evidence type="ECO:0000256" key="7">
    <source>
        <dbReference type="ARBA" id="ARBA00023128"/>
    </source>
</evidence>
<evidence type="ECO:0000256" key="4">
    <source>
        <dbReference type="ARBA" id="ARBA00022692"/>
    </source>
</evidence>
<keyword evidence="7 9" id="KW-0496">Mitochondrion</keyword>
<dbReference type="AlphaFoldDB" id="A0AAD5RTI7"/>
<keyword evidence="8 9" id="KW-0472">Membrane</keyword>
<keyword evidence="6 9" id="KW-1133">Transmembrane helix</keyword>
<comment type="subcellular location">
    <subcellularLocation>
        <location evidence="1 9">Mitochondrion inner membrane</location>
        <topology evidence="1 9">Multi-pass membrane protein</topology>
    </subcellularLocation>
</comment>
<comment type="caution">
    <text evidence="9">Lacks conserved residue(s) required for the propagation of feature annotation.</text>
</comment>
<keyword evidence="4 9" id="KW-0812">Transmembrane</keyword>
<evidence type="ECO:0000313" key="10">
    <source>
        <dbReference type="EMBL" id="KAJ2902779.1"/>
    </source>
</evidence>
<comment type="similarity">
    <text evidence="2 9">Belongs to the mitochondrial pyruvate carrier (MPC) (TC 2.A.105) family.</text>
</comment>
<keyword evidence="3 9" id="KW-0813">Transport</keyword>
<proteinExistence type="inferred from homology"/>
<sequence>MPPTTSATVALRTTTMRSSFFYRPFQARSAAFNHKPFARRSGGRFRMYSSEAPAAEQQQGWIKRMWESPIGFQTVHFCVLGLIAKLWVICAGEGEGYVLRQRGLVNPDIADWRGMGTEGGKERSEVDITADGGRERNWKRENGVEALWAPVMKWAIVIAGITDFFRPVEKLSVAQNLSLTATGLIWTRWCLIIKPKNYLLAAVNFFLGIVGIVQVTRIGIHNFTKKDAEPLAAAIKEEAEQAKEEVKEAVEKV</sequence>
<keyword evidence="5 9" id="KW-0999">Mitochondrion inner membrane</keyword>
<dbReference type="GO" id="GO:0006850">
    <property type="term" value="P:pyruvate import into mitochondria"/>
    <property type="evidence" value="ECO:0007669"/>
    <property type="project" value="InterPro"/>
</dbReference>
<evidence type="ECO:0000256" key="3">
    <source>
        <dbReference type="ARBA" id="ARBA00022448"/>
    </source>
</evidence>
<evidence type="ECO:0000256" key="6">
    <source>
        <dbReference type="ARBA" id="ARBA00022989"/>
    </source>
</evidence>
<keyword evidence="11" id="KW-1185">Reference proteome</keyword>
<dbReference type="InterPro" id="IPR005336">
    <property type="entry name" value="MPC"/>
</dbReference>
<name>A0AAD5RTI7_9PEZI</name>
<evidence type="ECO:0000256" key="9">
    <source>
        <dbReference type="RuleBase" id="RU363100"/>
    </source>
</evidence>
<evidence type="ECO:0000256" key="8">
    <source>
        <dbReference type="ARBA" id="ARBA00023136"/>
    </source>
</evidence>
<evidence type="ECO:0000256" key="5">
    <source>
        <dbReference type="ARBA" id="ARBA00022792"/>
    </source>
</evidence>
<feature type="transmembrane region" description="Helical" evidence="9">
    <location>
        <begin position="198"/>
        <end position="216"/>
    </location>
</feature>
<dbReference type="PANTHER" id="PTHR14154">
    <property type="entry name" value="UPF0041 BRAIN PROTEIN 44-RELATED"/>
    <property type="match status" value="1"/>
</dbReference>
<organism evidence="10 11">
    <name type="scientific">Zalerion maritima</name>
    <dbReference type="NCBI Taxonomy" id="339359"/>
    <lineage>
        <taxon>Eukaryota</taxon>
        <taxon>Fungi</taxon>
        <taxon>Dikarya</taxon>
        <taxon>Ascomycota</taxon>
        <taxon>Pezizomycotina</taxon>
        <taxon>Sordariomycetes</taxon>
        <taxon>Lulworthiomycetidae</taxon>
        <taxon>Lulworthiales</taxon>
        <taxon>Lulworthiaceae</taxon>
        <taxon>Zalerion</taxon>
    </lineage>
</organism>
<evidence type="ECO:0000313" key="11">
    <source>
        <dbReference type="Proteomes" id="UP001201980"/>
    </source>
</evidence>
<dbReference type="GO" id="GO:0005743">
    <property type="term" value="C:mitochondrial inner membrane"/>
    <property type="evidence" value="ECO:0007669"/>
    <property type="project" value="UniProtKB-SubCell"/>
</dbReference>
<comment type="function">
    <text evidence="9">Mediates the uptake of pyruvate into mitochondria.</text>
</comment>
<evidence type="ECO:0000256" key="2">
    <source>
        <dbReference type="ARBA" id="ARBA00006416"/>
    </source>
</evidence>
<evidence type="ECO:0000256" key="1">
    <source>
        <dbReference type="ARBA" id="ARBA00004448"/>
    </source>
</evidence>